<dbReference type="Pfam" id="PF00392">
    <property type="entry name" value="GntR"/>
    <property type="match status" value="1"/>
</dbReference>
<protein>
    <submittedName>
        <fullName evidence="6">GntR family transcriptional regulator</fullName>
    </submittedName>
</protein>
<dbReference type="SMART" id="SM00345">
    <property type="entry name" value="HTH_GNTR"/>
    <property type="match status" value="1"/>
</dbReference>
<dbReference type="PANTHER" id="PTHR43537">
    <property type="entry name" value="TRANSCRIPTIONAL REGULATOR, GNTR FAMILY"/>
    <property type="match status" value="1"/>
</dbReference>
<evidence type="ECO:0000313" key="6">
    <source>
        <dbReference type="EMBL" id="HJC05302.1"/>
    </source>
</evidence>
<gene>
    <name evidence="6" type="ORF">H9704_03990</name>
</gene>
<reference evidence="6" key="2">
    <citation type="submission" date="2021-04" db="EMBL/GenBank/DDBJ databases">
        <authorList>
            <person name="Gilroy R."/>
        </authorList>
    </citation>
    <scope>NUCLEOTIDE SEQUENCE</scope>
    <source>
        <strain evidence="6">CHK180-15479</strain>
    </source>
</reference>
<dbReference type="SUPFAM" id="SSF46785">
    <property type="entry name" value="Winged helix' DNA-binding domain"/>
    <property type="match status" value="1"/>
</dbReference>
<accession>A0A9D2SH78</accession>
<evidence type="ECO:0000259" key="5">
    <source>
        <dbReference type="SMART" id="SM00895"/>
    </source>
</evidence>
<feature type="domain" description="HTH gntR-type" evidence="4">
    <location>
        <begin position="16"/>
        <end position="75"/>
    </location>
</feature>
<evidence type="ECO:0000256" key="1">
    <source>
        <dbReference type="ARBA" id="ARBA00023015"/>
    </source>
</evidence>
<evidence type="ECO:0000256" key="3">
    <source>
        <dbReference type="ARBA" id="ARBA00023163"/>
    </source>
</evidence>
<feature type="domain" description="GntR C-terminal" evidence="5">
    <location>
        <begin position="85"/>
        <end position="208"/>
    </location>
</feature>
<evidence type="ECO:0000313" key="7">
    <source>
        <dbReference type="Proteomes" id="UP000823910"/>
    </source>
</evidence>
<dbReference type="InterPro" id="IPR000524">
    <property type="entry name" value="Tscrpt_reg_HTH_GntR"/>
</dbReference>
<dbReference type="GO" id="GO:0003677">
    <property type="term" value="F:DNA binding"/>
    <property type="evidence" value="ECO:0007669"/>
    <property type="project" value="UniProtKB-KW"/>
</dbReference>
<organism evidence="6 7">
    <name type="scientific">Candidatus Enterocloster excrementipullorum</name>
    <dbReference type="NCBI Taxonomy" id="2838559"/>
    <lineage>
        <taxon>Bacteria</taxon>
        <taxon>Bacillati</taxon>
        <taxon>Bacillota</taxon>
        <taxon>Clostridia</taxon>
        <taxon>Lachnospirales</taxon>
        <taxon>Lachnospiraceae</taxon>
        <taxon>Enterocloster</taxon>
    </lineage>
</organism>
<comment type="caution">
    <text evidence="6">The sequence shown here is derived from an EMBL/GenBank/DDBJ whole genome shotgun (WGS) entry which is preliminary data.</text>
</comment>
<keyword evidence="3" id="KW-0804">Transcription</keyword>
<dbReference type="InterPro" id="IPR036388">
    <property type="entry name" value="WH-like_DNA-bd_sf"/>
</dbReference>
<dbReference type="InterPro" id="IPR011711">
    <property type="entry name" value="GntR_C"/>
</dbReference>
<keyword evidence="1" id="KW-0805">Transcription regulation</keyword>
<dbReference type="EMBL" id="DWWT01000016">
    <property type="protein sequence ID" value="HJC05302.1"/>
    <property type="molecule type" value="Genomic_DNA"/>
</dbReference>
<reference evidence="6" key="1">
    <citation type="journal article" date="2021" name="PeerJ">
        <title>Extensive microbial diversity within the chicken gut microbiome revealed by metagenomics and culture.</title>
        <authorList>
            <person name="Gilroy R."/>
            <person name="Ravi A."/>
            <person name="Getino M."/>
            <person name="Pursley I."/>
            <person name="Horton D.L."/>
            <person name="Alikhan N.F."/>
            <person name="Baker D."/>
            <person name="Gharbi K."/>
            <person name="Hall N."/>
            <person name="Watson M."/>
            <person name="Adriaenssens E.M."/>
            <person name="Foster-Nyarko E."/>
            <person name="Jarju S."/>
            <person name="Secka A."/>
            <person name="Antonio M."/>
            <person name="Oren A."/>
            <person name="Chaudhuri R.R."/>
            <person name="La Ragione R."/>
            <person name="Hildebrand F."/>
            <person name="Pallen M.J."/>
        </authorList>
    </citation>
    <scope>NUCLEOTIDE SEQUENCE</scope>
    <source>
        <strain evidence="6">CHK180-15479</strain>
    </source>
</reference>
<dbReference type="GO" id="GO:0003700">
    <property type="term" value="F:DNA-binding transcription factor activity"/>
    <property type="evidence" value="ECO:0007669"/>
    <property type="project" value="InterPro"/>
</dbReference>
<evidence type="ECO:0000256" key="2">
    <source>
        <dbReference type="ARBA" id="ARBA00023125"/>
    </source>
</evidence>
<keyword evidence="2" id="KW-0238">DNA-binding</keyword>
<dbReference type="AlphaFoldDB" id="A0A9D2SH78"/>
<dbReference type="SUPFAM" id="SSF48008">
    <property type="entry name" value="GntR ligand-binding domain-like"/>
    <property type="match status" value="1"/>
</dbReference>
<dbReference type="SMART" id="SM00895">
    <property type="entry name" value="FCD"/>
    <property type="match status" value="1"/>
</dbReference>
<evidence type="ECO:0000259" key="4">
    <source>
        <dbReference type="SMART" id="SM00345"/>
    </source>
</evidence>
<dbReference type="PANTHER" id="PTHR43537:SF5">
    <property type="entry name" value="UXU OPERON TRANSCRIPTIONAL REGULATOR"/>
    <property type="match status" value="1"/>
</dbReference>
<proteinExistence type="predicted"/>
<dbReference type="InterPro" id="IPR036390">
    <property type="entry name" value="WH_DNA-bd_sf"/>
</dbReference>
<dbReference type="InterPro" id="IPR008920">
    <property type="entry name" value="TF_FadR/GntR_C"/>
</dbReference>
<dbReference type="Gene3D" id="1.10.10.10">
    <property type="entry name" value="Winged helix-like DNA-binding domain superfamily/Winged helix DNA-binding domain"/>
    <property type="match status" value="1"/>
</dbReference>
<name>A0A9D2SH78_9FIRM</name>
<sequence length="238" mass="28220">MKIDTRGYGETARAYAYRVIRENIISLDLEPGSPFNDMEFSRRIGISRTPVREAVIQLSEESRIIEVFPQKGMRIALIDVDLVEEARFLRLLLEKAVAELACDMAAPEDIEQLRENVKLQNFYMEEGSPKKLLELDNEMHRILFVLCRKELTYNMCRRLAIHYDRIRSLSVNTVKDRTIIEDHRELIEAIAAKDKKKAAEAMERHLNRWRPNEHRFREQYPQYFKPAVHERERFQEIS</sequence>
<dbReference type="Gene3D" id="1.20.120.530">
    <property type="entry name" value="GntR ligand-binding domain-like"/>
    <property type="match status" value="1"/>
</dbReference>
<dbReference type="Proteomes" id="UP000823910">
    <property type="component" value="Unassembled WGS sequence"/>
</dbReference>
<dbReference type="Pfam" id="PF07729">
    <property type="entry name" value="FCD"/>
    <property type="match status" value="1"/>
</dbReference>